<name>A0AAP0HDX6_9MAGN</name>
<evidence type="ECO:0000256" key="1">
    <source>
        <dbReference type="SAM" id="MobiDB-lite"/>
    </source>
</evidence>
<keyword evidence="3" id="KW-1185">Reference proteome</keyword>
<feature type="region of interest" description="Disordered" evidence="1">
    <location>
        <begin position="63"/>
        <end position="88"/>
    </location>
</feature>
<comment type="caution">
    <text evidence="2">The sequence shown here is derived from an EMBL/GenBank/DDBJ whole genome shotgun (WGS) entry which is preliminary data.</text>
</comment>
<reference evidence="2 3" key="1">
    <citation type="submission" date="2024-01" db="EMBL/GenBank/DDBJ databases">
        <title>Genome assemblies of Stephania.</title>
        <authorList>
            <person name="Yang L."/>
        </authorList>
    </citation>
    <scope>NUCLEOTIDE SEQUENCE [LARGE SCALE GENOMIC DNA]</scope>
    <source>
        <strain evidence="2">JXDWG</strain>
        <tissue evidence="2">Leaf</tissue>
    </source>
</reference>
<gene>
    <name evidence="2" type="ORF">Scep_029945</name>
</gene>
<proteinExistence type="predicted"/>
<sequence>MCQKNNMYYNVQNIYEDNLQTCSNHGNKKCSLLVIGYVHKYSGIPIKLIESLVDVEITASQHNKCKNGSHSKTNKVKRINGSNSYSAPNQSIYAHDVGTLKTRHTKEPM</sequence>
<feature type="compositionally biased region" description="Basic residues" evidence="1">
    <location>
        <begin position="63"/>
        <end position="78"/>
    </location>
</feature>
<dbReference type="Proteomes" id="UP001419268">
    <property type="component" value="Unassembled WGS sequence"/>
</dbReference>
<dbReference type="AlphaFoldDB" id="A0AAP0HDX6"/>
<evidence type="ECO:0000313" key="3">
    <source>
        <dbReference type="Proteomes" id="UP001419268"/>
    </source>
</evidence>
<protein>
    <submittedName>
        <fullName evidence="2">Uncharacterized protein</fullName>
    </submittedName>
</protein>
<dbReference type="EMBL" id="JBBNAG010000013">
    <property type="protein sequence ID" value="KAK9083474.1"/>
    <property type="molecule type" value="Genomic_DNA"/>
</dbReference>
<accession>A0AAP0HDX6</accession>
<organism evidence="2 3">
    <name type="scientific">Stephania cephalantha</name>
    <dbReference type="NCBI Taxonomy" id="152367"/>
    <lineage>
        <taxon>Eukaryota</taxon>
        <taxon>Viridiplantae</taxon>
        <taxon>Streptophyta</taxon>
        <taxon>Embryophyta</taxon>
        <taxon>Tracheophyta</taxon>
        <taxon>Spermatophyta</taxon>
        <taxon>Magnoliopsida</taxon>
        <taxon>Ranunculales</taxon>
        <taxon>Menispermaceae</taxon>
        <taxon>Menispermoideae</taxon>
        <taxon>Cissampelideae</taxon>
        <taxon>Stephania</taxon>
    </lineage>
</organism>
<evidence type="ECO:0000313" key="2">
    <source>
        <dbReference type="EMBL" id="KAK9083474.1"/>
    </source>
</evidence>